<evidence type="ECO:0000256" key="2">
    <source>
        <dbReference type="SAM" id="MobiDB-lite"/>
    </source>
</evidence>
<feature type="compositionally biased region" description="Polar residues" evidence="2">
    <location>
        <begin position="26"/>
        <end position="40"/>
    </location>
</feature>
<feature type="transmembrane region" description="Helical" evidence="3">
    <location>
        <begin position="177"/>
        <end position="197"/>
    </location>
</feature>
<feature type="transmembrane region" description="Helical" evidence="3">
    <location>
        <begin position="145"/>
        <end position="165"/>
    </location>
</feature>
<dbReference type="Pfam" id="PF01504">
    <property type="entry name" value="PIP5K"/>
    <property type="match status" value="1"/>
</dbReference>
<sequence length="849" mass="95471">MPAEATKYPRSPSDEDGIELRPLLQKSRSLGCTGRTSSSKSLRDHLRRSSEGSESSFEGPSTLDERESKQKMLEKSRNALLFSVFLVVLGTGVGVTAGALCTATDQFMVAGAGVSCLFSLSILASYSECARLRKYPNQLIVHKTVIDLALALVNIVQFVHAWSPMGPSQTTSIAQGLLFAGEFWFCAMSVDLIQSVTNPFSSFSYNLQVYRLCSVLLGVVGSVVLPSASPSPSLLLASLPVIHHKIQMSWVIYYVSVACSMLVSFGCFVYVQRRLATGLEETFDTRKKVLAHGLLASVTYISWSLIALALVASTVWSPTSAESFHVVHLHAFVHAARSLLNILVWVLTNGRDLAAILCVSPGHASYHRRGSDEWTVENADELLKPQLNLALRRQLIQMATKGIVDAVEHYLLLHRSIRTNQSFALDWDPKQRSTSVSSVDFDVRRHLRLRPMEEMHFEDFQPRIFATVRALSDIDDHEYLRSFRSTANERLSEGRSGAFVFTTSNRRFLVKSMTKGEKSFLISIMPAYVQYLKWNPSTLLPRFYGVHAMKLYGKMFYVVVMANIFPSREVIHRRYDIKGSWIDRNAPVCVINEKYRCANCNRQFVFGGQEACSSSVGEHYPDITLRDNDLKKRIKLPRGNDELERRCVMHVGGVNAVETSHAVLKQIARDSDFLCGLGIMDYSLLIGMHYSQFKITKGDDHRTYRRGNDSPGPTSKVHGSFTRWDASPQLTHRSRFESHSLSSNKRLESSLARDDDADITDSYNPSSGFGYVNHRYNADVVSGPSAYYIGIIDILQRWTLSKQLERVYKVHVLQKNGRGISAIHPNQYAKRFQMKMCQLLYQPEDGEDD</sequence>
<evidence type="ECO:0000256" key="1">
    <source>
        <dbReference type="PROSITE-ProRule" id="PRU00781"/>
    </source>
</evidence>
<organism evidence="5">
    <name type="scientific">Aphanomyces invadans</name>
    <dbReference type="NCBI Taxonomy" id="157072"/>
    <lineage>
        <taxon>Eukaryota</taxon>
        <taxon>Sar</taxon>
        <taxon>Stramenopiles</taxon>
        <taxon>Oomycota</taxon>
        <taxon>Saprolegniomycetes</taxon>
        <taxon>Saprolegniales</taxon>
        <taxon>Verrucalvaceae</taxon>
        <taxon>Aphanomyces</taxon>
    </lineage>
</organism>
<dbReference type="InterPro" id="IPR002498">
    <property type="entry name" value="PInositol-4-P-4/5-kinase_core"/>
</dbReference>
<keyword evidence="3" id="KW-0472">Membrane</keyword>
<feature type="transmembrane region" description="Helical" evidence="3">
    <location>
        <begin position="209"/>
        <end position="228"/>
    </location>
</feature>
<name>A0A024TKQ1_9STRA</name>
<dbReference type="VEuPathDB" id="FungiDB:H310_11901"/>
<dbReference type="CDD" id="cd00139">
    <property type="entry name" value="PIPKc"/>
    <property type="match status" value="1"/>
</dbReference>
<gene>
    <name evidence="5" type="ORF">H310_11901</name>
</gene>
<accession>A0A024TKQ1</accession>
<reference evidence="5" key="1">
    <citation type="submission" date="2013-12" db="EMBL/GenBank/DDBJ databases">
        <title>The Genome Sequence of Aphanomyces invadans NJM9701.</title>
        <authorList>
            <consortium name="The Broad Institute Genomics Platform"/>
            <person name="Russ C."/>
            <person name="Tyler B."/>
            <person name="van West P."/>
            <person name="Dieguez-Uribeondo J."/>
            <person name="Young S.K."/>
            <person name="Zeng Q."/>
            <person name="Gargeya S."/>
            <person name="Fitzgerald M."/>
            <person name="Abouelleil A."/>
            <person name="Alvarado L."/>
            <person name="Chapman S.B."/>
            <person name="Gainer-Dewar J."/>
            <person name="Goldberg J."/>
            <person name="Griggs A."/>
            <person name="Gujja S."/>
            <person name="Hansen M."/>
            <person name="Howarth C."/>
            <person name="Imamovic A."/>
            <person name="Ireland A."/>
            <person name="Larimer J."/>
            <person name="McCowan C."/>
            <person name="Murphy C."/>
            <person name="Pearson M."/>
            <person name="Poon T.W."/>
            <person name="Priest M."/>
            <person name="Roberts A."/>
            <person name="Saif S."/>
            <person name="Shea T."/>
            <person name="Sykes S."/>
            <person name="Wortman J."/>
            <person name="Nusbaum C."/>
            <person name="Birren B."/>
        </authorList>
    </citation>
    <scope>NUCLEOTIDE SEQUENCE [LARGE SCALE GENOMIC DNA]</scope>
    <source>
        <strain evidence="5">NJM9701</strain>
    </source>
</reference>
<feature type="region of interest" description="Disordered" evidence="2">
    <location>
        <begin position="702"/>
        <end position="723"/>
    </location>
</feature>
<dbReference type="PANTHER" id="PTHR23086:SF8">
    <property type="entry name" value="PHOSPHATIDYLINOSITOL 5-PHOSPHATE 4-KINASE, ISOFORM A"/>
    <property type="match status" value="1"/>
</dbReference>
<feature type="transmembrane region" description="Helical" evidence="3">
    <location>
        <begin position="79"/>
        <end position="100"/>
    </location>
</feature>
<dbReference type="RefSeq" id="XP_008876959.1">
    <property type="nucleotide sequence ID" value="XM_008878737.1"/>
</dbReference>
<dbReference type="Gene3D" id="3.30.810.10">
    <property type="entry name" value="2-Layer Sandwich"/>
    <property type="match status" value="1"/>
</dbReference>
<feature type="compositionally biased region" description="Low complexity" evidence="2">
    <location>
        <begin position="52"/>
        <end position="61"/>
    </location>
</feature>
<protein>
    <recommendedName>
        <fullName evidence="4">PIPK domain-containing protein</fullName>
    </recommendedName>
</protein>
<proteinExistence type="predicted"/>
<dbReference type="InterPro" id="IPR023610">
    <property type="entry name" value="PInositol-4/5-P-5/4-kinase"/>
</dbReference>
<evidence type="ECO:0000256" key="3">
    <source>
        <dbReference type="SAM" id="Phobius"/>
    </source>
</evidence>
<dbReference type="STRING" id="157072.A0A024TKQ1"/>
<dbReference type="Gene3D" id="1.20.1070.10">
    <property type="entry name" value="Rhodopsin 7-helix transmembrane proteins"/>
    <property type="match status" value="1"/>
</dbReference>
<dbReference type="GO" id="GO:0005886">
    <property type="term" value="C:plasma membrane"/>
    <property type="evidence" value="ECO:0007669"/>
    <property type="project" value="TreeGrafter"/>
</dbReference>
<feature type="region of interest" description="Disordered" evidence="2">
    <location>
        <begin position="1"/>
        <end position="70"/>
    </location>
</feature>
<dbReference type="GO" id="GO:0046854">
    <property type="term" value="P:phosphatidylinositol phosphate biosynthetic process"/>
    <property type="evidence" value="ECO:0007669"/>
    <property type="project" value="TreeGrafter"/>
</dbReference>
<feature type="transmembrane region" description="Helical" evidence="3">
    <location>
        <begin position="106"/>
        <end position="124"/>
    </location>
</feature>
<dbReference type="GeneID" id="20088951"/>
<keyword evidence="1" id="KW-0547">Nucleotide-binding</keyword>
<keyword evidence="3" id="KW-0812">Transmembrane</keyword>
<dbReference type="InterPro" id="IPR027483">
    <property type="entry name" value="PInositol-4-P-4/5-kinase_C_sf"/>
</dbReference>
<feature type="compositionally biased region" description="Basic and acidic residues" evidence="2">
    <location>
        <begin position="41"/>
        <end position="51"/>
    </location>
</feature>
<dbReference type="PANTHER" id="PTHR23086">
    <property type="entry name" value="PHOSPHATIDYLINOSITOL-4-PHOSPHATE 5-KINASE"/>
    <property type="match status" value="1"/>
</dbReference>
<dbReference type="SMART" id="SM00330">
    <property type="entry name" value="PIPKc"/>
    <property type="match status" value="1"/>
</dbReference>
<keyword evidence="1" id="KW-0418">Kinase</keyword>
<keyword evidence="1" id="KW-0067">ATP-binding</keyword>
<dbReference type="Gene3D" id="3.30.800.10">
    <property type="entry name" value="Phosphatidylinositol Phosphate Kinase II Beta"/>
    <property type="match status" value="1"/>
</dbReference>
<dbReference type="InterPro" id="IPR027484">
    <property type="entry name" value="PInositol-4-P-5-kinase_N"/>
</dbReference>
<dbReference type="GO" id="GO:0005524">
    <property type="term" value="F:ATP binding"/>
    <property type="evidence" value="ECO:0007669"/>
    <property type="project" value="UniProtKB-UniRule"/>
</dbReference>
<dbReference type="OrthoDB" id="70770at2759"/>
<evidence type="ECO:0000313" key="5">
    <source>
        <dbReference type="EMBL" id="ETV94196.1"/>
    </source>
</evidence>
<feature type="domain" description="PIPK" evidence="4">
    <location>
        <begin position="395"/>
        <end position="840"/>
    </location>
</feature>
<dbReference type="eggNOG" id="KOG0229">
    <property type="taxonomic scope" value="Eukaryota"/>
</dbReference>
<dbReference type="AlphaFoldDB" id="A0A024TKQ1"/>
<feature type="transmembrane region" description="Helical" evidence="3">
    <location>
        <begin position="248"/>
        <end position="271"/>
    </location>
</feature>
<dbReference type="PROSITE" id="PS51455">
    <property type="entry name" value="PIPK"/>
    <property type="match status" value="1"/>
</dbReference>
<dbReference type="EMBL" id="KI913986">
    <property type="protein sequence ID" value="ETV94196.1"/>
    <property type="molecule type" value="Genomic_DNA"/>
</dbReference>
<dbReference type="GO" id="GO:0016308">
    <property type="term" value="F:1-phosphatidylinositol-4-phosphate 5-kinase activity"/>
    <property type="evidence" value="ECO:0007669"/>
    <property type="project" value="TreeGrafter"/>
</dbReference>
<keyword evidence="3" id="KW-1133">Transmembrane helix</keyword>
<keyword evidence="1" id="KW-0808">Transferase</keyword>
<evidence type="ECO:0000259" key="4">
    <source>
        <dbReference type="PROSITE" id="PS51455"/>
    </source>
</evidence>
<dbReference type="SUPFAM" id="SSF56104">
    <property type="entry name" value="SAICAR synthase-like"/>
    <property type="match status" value="1"/>
</dbReference>
<feature type="transmembrane region" description="Helical" evidence="3">
    <location>
        <begin position="292"/>
        <end position="316"/>
    </location>
</feature>